<keyword evidence="5" id="KW-0221">Differentiation</keyword>
<evidence type="ECO:0000256" key="1">
    <source>
        <dbReference type="ARBA" id="ARBA00004496"/>
    </source>
</evidence>
<dbReference type="PROSITE" id="PS50822">
    <property type="entry name" value="PIWI"/>
    <property type="match status" value="1"/>
</dbReference>
<evidence type="ECO:0000256" key="4">
    <source>
        <dbReference type="ARBA" id="ARBA00022490"/>
    </source>
</evidence>
<dbReference type="AlphaFoldDB" id="A0A8B9BQ70"/>
<protein>
    <recommendedName>
        <fullName evidence="12">Piwi-like protein 2</fullName>
    </recommendedName>
</protein>
<dbReference type="GO" id="GO:0140965">
    <property type="term" value="P:secondary piRNA processing"/>
    <property type="evidence" value="ECO:0007669"/>
    <property type="project" value="Ensembl"/>
</dbReference>
<evidence type="ECO:0000256" key="8">
    <source>
        <dbReference type="ARBA" id="ARBA00022884"/>
    </source>
</evidence>
<dbReference type="GO" id="GO:1990923">
    <property type="term" value="C:PET complex"/>
    <property type="evidence" value="ECO:0007669"/>
    <property type="project" value="Ensembl"/>
</dbReference>
<evidence type="ECO:0000256" key="10">
    <source>
        <dbReference type="ARBA" id="ARBA00023254"/>
    </source>
</evidence>
<dbReference type="Proteomes" id="UP000694426">
    <property type="component" value="Unplaced"/>
</dbReference>
<dbReference type="SUPFAM" id="SSF53098">
    <property type="entry name" value="Ribonuclease H-like"/>
    <property type="match status" value="1"/>
</dbReference>
<dbReference type="InterPro" id="IPR003165">
    <property type="entry name" value="Piwi"/>
</dbReference>
<dbReference type="InterPro" id="IPR012337">
    <property type="entry name" value="RNaseH-like_sf"/>
</dbReference>
<dbReference type="GO" id="GO:0042754">
    <property type="term" value="P:negative regulation of circadian rhythm"/>
    <property type="evidence" value="ECO:0007669"/>
    <property type="project" value="Ensembl"/>
</dbReference>
<gene>
    <name evidence="16" type="primary">PIWIL2</name>
</gene>
<dbReference type="GO" id="GO:0033391">
    <property type="term" value="C:chromatoid body"/>
    <property type="evidence" value="ECO:0007669"/>
    <property type="project" value="Ensembl"/>
</dbReference>
<sequence>MEPPPPFRLPRRPPAAPPGRMRGTPALVPPWPRGQPGLGSPRSLPGEPPVTPASAVPEPAPSPESLSSLFWSLGFSTQPCPSLEPGDWPLGRSPCLDGRRWRPPPTPGAACGRQPPPGPRSPACLRALSPRAPGAKPAARGAAVPVGLNSVRIHCQNEAVYQYHVTFSPEVECRSTRFAMLKEQRSVTGDVTAFDGSILYLPILLPQSVSLKARRRADGEEVSIAIQITKVLEPSSDLCIPFYNVVFRRVMRVLDMKLIGRNFFDPSQASMLQHYRLQIWPGYSVSIRRRDGGLFLQVDTVHKVIRSDSVLASMHAIYQQNATGFQDECTKQLVGSVVITRYNNRTYRVDDIDWDKTPRDSFTLASGEEITFVDYYSKTYGITVRELDQPLLIHRPKEKTWPLPQPQVEMILLVPELTFLTGVTEIRKDSRMLKMLQSPQQHYECLCSLLRRIRESQEASHELMRWGLVLGQDIHRVRGRILPTERINLRHSSFFPSEDLNWSKEVSREASISTISMNYWLLVYPRRLQDLMKDLVAAMKSVCGPIGMHVNAPALVELKDDRIETYVKTIRSVLGSEDKVQLLLCITTKSKEDLYSAIKKLCCVQSPVPSQVINVQSLMGQSSKMRSIVQKVLLQINCKLGGELWGVDVPLVRRTAVPRDPLCVRGGRAGSRACVVLTKWYSRVVFQMPQQEIADSLRLCLSDALQHFHEMNHCLPKKIVVYRDGVSDGQLDTVVKYEIPQLQKCFDTFESYRPSVVVVVVQKQISTNFYTDTSERLACPPAGTVVDHTITSTDWQDFYLVAHRARQGCSIPTRYVCVLNTANLSAEHLQRLTFKLCHLYWNWPGTIRVPAPCKYAHRLAFLAGQVLHHEPAAQLRDTLFFL</sequence>
<evidence type="ECO:0000256" key="3">
    <source>
        <dbReference type="ARBA" id="ARBA00022481"/>
    </source>
</evidence>
<dbReference type="Gene3D" id="2.170.260.10">
    <property type="entry name" value="paz domain"/>
    <property type="match status" value="1"/>
</dbReference>
<dbReference type="Gene3D" id="3.30.420.10">
    <property type="entry name" value="Ribonuclease H-like superfamily/Ribonuclease H"/>
    <property type="match status" value="1"/>
</dbReference>
<dbReference type="GO" id="GO:0048477">
    <property type="term" value="P:oogenesis"/>
    <property type="evidence" value="ECO:0007669"/>
    <property type="project" value="Ensembl"/>
</dbReference>
<dbReference type="GO" id="GO:0140991">
    <property type="term" value="P:piRNA-mediated gene silencing by mRNA destabilization"/>
    <property type="evidence" value="ECO:0007669"/>
    <property type="project" value="Ensembl"/>
</dbReference>
<dbReference type="Gene3D" id="3.40.50.2300">
    <property type="match status" value="1"/>
</dbReference>
<keyword evidence="2" id="KW-0217">Developmental protein</keyword>
<dbReference type="GO" id="GO:0071546">
    <property type="term" value="C:pi-body"/>
    <property type="evidence" value="ECO:0007669"/>
    <property type="project" value="Ensembl"/>
</dbReference>
<dbReference type="GO" id="GO:0007283">
    <property type="term" value="P:spermatogenesis"/>
    <property type="evidence" value="ECO:0007669"/>
    <property type="project" value="Ensembl"/>
</dbReference>
<comment type="subcellular location">
    <subcellularLocation>
        <location evidence="1">Cytoplasm</location>
    </subcellularLocation>
</comment>
<evidence type="ECO:0000256" key="5">
    <source>
        <dbReference type="ARBA" id="ARBA00022782"/>
    </source>
</evidence>
<evidence type="ECO:0000313" key="17">
    <source>
        <dbReference type="Proteomes" id="UP000694426"/>
    </source>
</evidence>
<keyword evidence="4" id="KW-0963">Cytoplasm</keyword>
<evidence type="ECO:0000256" key="13">
    <source>
        <dbReference type="SAM" id="MobiDB-lite"/>
    </source>
</evidence>
<dbReference type="GO" id="GO:0005634">
    <property type="term" value="C:nucleus"/>
    <property type="evidence" value="ECO:0007669"/>
    <property type="project" value="Ensembl"/>
</dbReference>
<dbReference type="CDD" id="cd02845">
    <property type="entry name" value="PAZ_piwi_like"/>
    <property type="match status" value="1"/>
</dbReference>
<evidence type="ECO:0000256" key="2">
    <source>
        <dbReference type="ARBA" id="ARBA00022473"/>
    </source>
</evidence>
<dbReference type="GO" id="GO:0097433">
    <property type="term" value="C:dense body"/>
    <property type="evidence" value="ECO:0007669"/>
    <property type="project" value="Ensembl"/>
</dbReference>
<dbReference type="FunFam" id="2.170.260.10:FF:000003">
    <property type="entry name" value="Piwi-like RNA-mediated gene silencing 2"/>
    <property type="match status" value="1"/>
</dbReference>
<dbReference type="GO" id="GO:0141196">
    <property type="term" value="P:transposable element silencing by piRNA-mediated DNA methylation"/>
    <property type="evidence" value="ECO:0007669"/>
    <property type="project" value="Ensembl"/>
</dbReference>
<evidence type="ECO:0000259" key="14">
    <source>
        <dbReference type="PROSITE" id="PS50821"/>
    </source>
</evidence>
<evidence type="ECO:0000256" key="7">
    <source>
        <dbReference type="ARBA" id="ARBA00022845"/>
    </source>
</evidence>
<dbReference type="Pfam" id="PF02171">
    <property type="entry name" value="Piwi"/>
    <property type="match status" value="1"/>
</dbReference>
<reference evidence="16" key="2">
    <citation type="submission" date="2025-09" db="UniProtKB">
        <authorList>
            <consortium name="Ensembl"/>
        </authorList>
    </citation>
    <scope>IDENTIFICATION</scope>
</reference>
<evidence type="ECO:0000256" key="6">
    <source>
        <dbReference type="ARBA" id="ARBA00022801"/>
    </source>
</evidence>
<dbReference type="InterPro" id="IPR036397">
    <property type="entry name" value="RNaseH_sf"/>
</dbReference>
<keyword evidence="17" id="KW-1185">Reference proteome</keyword>
<comment type="similarity">
    <text evidence="11">Belongs to the argonaute family. Piwi subfamily.</text>
</comment>
<dbReference type="SMART" id="SM00949">
    <property type="entry name" value="PAZ"/>
    <property type="match status" value="1"/>
</dbReference>
<keyword evidence="9" id="KW-0943">RNA-mediated gene silencing</keyword>
<dbReference type="CDD" id="cd04658">
    <property type="entry name" value="Piwi_piwi-like_Euk"/>
    <property type="match status" value="1"/>
</dbReference>
<evidence type="ECO:0000313" key="16">
    <source>
        <dbReference type="Ensembl" id="ENSABRP00000007270.1"/>
    </source>
</evidence>
<keyword evidence="8" id="KW-0694">RNA-binding</keyword>
<dbReference type="Ensembl" id="ENSABRT00000010503.1">
    <property type="protein sequence ID" value="ENSABRP00000007270.1"/>
    <property type="gene ID" value="ENSABRG00000006440.1"/>
</dbReference>
<evidence type="ECO:0000256" key="11">
    <source>
        <dbReference type="ARBA" id="ARBA00038291"/>
    </source>
</evidence>
<dbReference type="GO" id="GO:0060903">
    <property type="term" value="P:positive regulation of meiosis I"/>
    <property type="evidence" value="ECO:0007669"/>
    <property type="project" value="Ensembl"/>
</dbReference>
<dbReference type="SUPFAM" id="SSF101690">
    <property type="entry name" value="PAZ domain"/>
    <property type="match status" value="1"/>
</dbReference>
<evidence type="ECO:0000259" key="15">
    <source>
        <dbReference type="PROSITE" id="PS50822"/>
    </source>
</evidence>
<dbReference type="InterPro" id="IPR036085">
    <property type="entry name" value="PAZ_dom_sf"/>
</dbReference>
<dbReference type="SMART" id="SM00950">
    <property type="entry name" value="Piwi"/>
    <property type="match status" value="1"/>
</dbReference>
<dbReference type="GO" id="GO:0003729">
    <property type="term" value="F:mRNA binding"/>
    <property type="evidence" value="ECO:0007669"/>
    <property type="project" value="Ensembl"/>
</dbReference>
<dbReference type="Pfam" id="PF08699">
    <property type="entry name" value="ArgoL1"/>
    <property type="match status" value="1"/>
</dbReference>
<keyword evidence="7" id="KW-0810">Translation regulation</keyword>
<feature type="domain" description="Piwi" evidence="15">
    <location>
        <begin position="582"/>
        <end position="868"/>
    </location>
</feature>
<keyword evidence="10" id="KW-0469">Meiosis</keyword>
<dbReference type="GO" id="GO:0051321">
    <property type="term" value="P:meiotic cell cycle"/>
    <property type="evidence" value="ECO:0007669"/>
    <property type="project" value="UniProtKB-KW"/>
</dbReference>
<dbReference type="GO" id="GO:2000767">
    <property type="term" value="P:positive regulation of cytoplasmic translation"/>
    <property type="evidence" value="ECO:0007669"/>
    <property type="project" value="Ensembl"/>
</dbReference>
<feature type="compositionally biased region" description="Low complexity" evidence="13">
    <location>
        <begin position="52"/>
        <end position="63"/>
    </location>
</feature>
<dbReference type="FunFam" id="3.40.50.2300:FF:000141">
    <property type="entry name" value="piwi-like protein 2 isoform X1"/>
    <property type="match status" value="1"/>
</dbReference>
<dbReference type="GO" id="GO:0010370">
    <property type="term" value="C:perinucleolar chromocenter"/>
    <property type="evidence" value="ECO:0007669"/>
    <property type="project" value="Ensembl"/>
</dbReference>
<accession>A0A8B9BQ70</accession>
<keyword evidence="3" id="KW-0488">Methylation</keyword>
<keyword evidence="6" id="KW-0378">Hydrolase</keyword>
<dbReference type="GO" id="GO:0004521">
    <property type="term" value="F:RNA endonuclease activity"/>
    <property type="evidence" value="ECO:0007669"/>
    <property type="project" value="Ensembl"/>
</dbReference>
<dbReference type="Pfam" id="PF02170">
    <property type="entry name" value="PAZ"/>
    <property type="match status" value="1"/>
</dbReference>
<feature type="compositionally biased region" description="Pro residues" evidence="13">
    <location>
        <begin position="1"/>
        <end position="17"/>
    </location>
</feature>
<dbReference type="GO" id="GO:0016787">
    <property type="term" value="F:hydrolase activity"/>
    <property type="evidence" value="ECO:0007669"/>
    <property type="project" value="UniProtKB-KW"/>
</dbReference>
<dbReference type="GO" id="GO:0030718">
    <property type="term" value="P:germ-line stem cell population maintenance"/>
    <property type="evidence" value="ECO:0007669"/>
    <property type="project" value="Ensembl"/>
</dbReference>
<evidence type="ECO:0000256" key="12">
    <source>
        <dbReference type="ARBA" id="ARBA00039537"/>
    </source>
</evidence>
<reference evidence="16" key="1">
    <citation type="submission" date="2025-08" db="UniProtKB">
        <authorList>
            <consortium name="Ensembl"/>
        </authorList>
    </citation>
    <scope>IDENTIFICATION</scope>
</reference>
<feature type="domain" description="PAZ" evidence="14">
    <location>
        <begin position="309"/>
        <end position="422"/>
    </location>
</feature>
<dbReference type="GeneTree" id="ENSGT00950000183200"/>
<dbReference type="PROSITE" id="PS50821">
    <property type="entry name" value="PAZ"/>
    <property type="match status" value="1"/>
</dbReference>
<evidence type="ECO:0000256" key="9">
    <source>
        <dbReference type="ARBA" id="ARBA00023158"/>
    </source>
</evidence>
<dbReference type="GO" id="GO:0141008">
    <property type="term" value="P:transposable element silencing by mRNA destabilization"/>
    <property type="evidence" value="ECO:0007669"/>
    <property type="project" value="Ensembl"/>
</dbReference>
<dbReference type="Pfam" id="PF23278">
    <property type="entry name" value="Piwi_N"/>
    <property type="match status" value="1"/>
</dbReference>
<organism evidence="16 17">
    <name type="scientific">Anser brachyrhynchus</name>
    <name type="common">Pink-footed goose</name>
    <dbReference type="NCBI Taxonomy" id="132585"/>
    <lineage>
        <taxon>Eukaryota</taxon>
        <taxon>Metazoa</taxon>
        <taxon>Chordata</taxon>
        <taxon>Craniata</taxon>
        <taxon>Vertebrata</taxon>
        <taxon>Euteleostomi</taxon>
        <taxon>Archelosauria</taxon>
        <taxon>Archosauria</taxon>
        <taxon>Dinosauria</taxon>
        <taxon>Saurischia</taxon>
        <taxon>Theropoda</taxon>
        <taxon>Coelurosauria</taxon>
        <taxon>Aves</taxon>
        <taxon>Neognathae</taxon>
        <taxon>Galloanserae</taxon>
        <taxon>Anseriformes</taxon>
        <taxon>Anatidae</taxon>
        <taxon>Anserinae</taxon>
        <taxon>Anser</taxon>
    </lineage>
</organism>
<dbReference type="InterPro" id="IPR014811">
    <property type="entry name" value="ArgoL1"/>
</dbReference>
<dbReference type="GO" id="GO:0141006">
    <property type="term" value="P:transposable element silencing by piRNA-mediated heterochromatin formation"/>
    <property type="evidence" value="ECO:0007669"/>
    <property type="project" value="Ensembl"/>
</dbReference>
<dbReference type="GO" id="GO:0034584">
    <property type="term" value="F:piRNA binding"/>
    <property type="evidence" value="ECO:0007669"/>
    <property type="project" value="Ensembl"/>
</dbReference>
<dbReference type="FunFam" id="3.30.420.10:FF:000014">
    <property type="entry name" value="Piwi-like RNA-mediated gene silencing 1"/>
    <property type="match status" value="1"/>
</dbReference>
<name>A0A8B9BQ70_9AVES</name>
<proteinExistence type="inferred from homology"/>
<feature type="region of interest" description="Disordered" evidence="13">
    <location>
        <begin position="1"/>
        <end position="63"/>
    </location>
</feature>
<dbReference type="InterPro" id="IPR003100">
    <property type="entry name" value="PAZ_dom"/>
</dbReference>
<dbReference type="PANTHER" id="PTHR22891">
    <property type="entry name" value="EUKARYOTIC TRANSLATION INITIATION FACTOR 2C"/>
    <property type="match status" value="1"/>
</dbReference>